<comment type="caution">
    <text evidence="9">The sequence shown here is derived from an EMBL/GenBank/DDBJ whole genome shotgun (WGS) entry which is preliminary data.</text>
</comment>
<evidence type="ECO:0000313" key="10">
    <source>
        <dbReference type="Proteomes" id="UP000589036"/>
    </source>
</evidence>
<dbReference type="SUPFAM" id="SSF51905">
    <property type="entry name" value="FAD/NAD(P)-binding domain"/>
    <property type="match status" value="2"/>
</dbReference>
<dbReference type="GO" id="GO:0050661">
    <property type="term" value="F:NADP binding"/>
    <property type="evidence" value="ECO:0007669"/>
    <property type="project" value="InterPro"/>
</dbReference>
<evidence type="ECO:0000256" key="2">
    <source>
        <dbReference type="ARBA" id="ARBA00010139"/>
    </source>
</evidence>
<reference evidence="9 10" key="1">
    <citation type="submission" date="2020-07" db="EMBL/GenBank/DDBJ databases">
        <title>Sequencing the genomes of 1000 actinobacteria strains.</title>
        <authorList>
            <person name="Klenk H.-P."/>
        </authorList>
    </citation>
    <scope>NUCLEOTIDE SEQUENCE [LARGE SCALE GENOMIC DNA]</scope>
    <source>
        <strain evidence="9 10">CXB654</strain>
    </source>
</reference>
<keyword evidence="5" id="KW-0521">NADP</keyword>
<dbReference type="Gene3D" id="3.50.50.60">
    <property type="entry name" value="FAD/NAD(P)-binding domain"/>
    <property type="match status" value="2"/>
</dbReference>
<dbReference type="PANTHER" id="PTHR42877">
    <property type="entry name" value="L-ORNITHINE N(5)-MONOOXYGENASE-RELATED"/>
    <property type="match status" value="1"/>
</dbReference>
<dbReference type="RefSeq" id="WP_179643512.1">
    <property type="nucleotide sequence ID" value="NZ_BAAAYY010000015.1"/>
</dbReference>
<feature type="compositionally biased region" description="Low complexity" evidence="8">
    <location>
        <begin position="522"/>
        <end position="536"/>
    </location>
</feature>
<dbReference type="Proteomes" id="UP000589036">
    <property type="component" value="Unassembled WGS sequence"/>
</dbReference>
<dbReference type="FunFam" id="3.50.50.60:FF:000214">
    <property type="entry name" value="PROBABLE MONOOXYGENASE"/>
    <property type="match status" value="1"/>
</dbReference>
<keyword evidence="6" id="KW-0560">Oxidoreductase</keyword>
<dbReference type="GO" id="GO:0050660">
    <property type="term" value="F:flavin adenine dinucleotide binding"/>
    <property type="evidence" value="ECO:0007669"/>
    <property type="project" value="InterPro"/>
</dbReference>
<name>A0A852TW36_9ACTN</name>
<dbReference type="AlphaFoldDB" id="A0A852TW36"/>
<accession>A0A852TW36</accession>
<keyword evidence="3" id="KW-0285">Flavoprotein</keyword>
<comment type="cofactor">
    <cofactor evidence="1">
        <name>FAD</name>
        <dbReference type="ChEBI" id="CHEBI:57692"/>
    </cofactor>
</comment>
<comment type="similarity">
    <text evidence="2">Belongs to the FAD-binding monooxygenase family.</text>
</comment>
<feature type="compositionally biased region" description="Pro residues" evidence="8">
    <location>
        <begin position="512"/>
        <end position="521"/>
    </location>
</feature>
<dbReference type="GO" id="GO:0004499">
    <property type="term" value="F:N,N-dimethylaniline monooxygenase activity"/>
    <property type="evidence" value="ECO:0007669"/>
    <property type="project" value="InterPro"/>
</dbReference>
<feature type="region of interest" description="Disordered" evidence="8">
    <location>
        <begin position="506"/>
        <end position="536"/>
    </location>
</feature>
<evidence type="ECO:0000313" key="9">
    <source>
        <dbReference type="EMBL" id="NYE47605.1"/>
    </source>
</evidence>
<dbReference type="InterPro" id="IPR020946">
    <property type="entry name" value="Flavin_mOase-like"/>
</dbReference>
<dbReference type="EMBL" id="JACCCC010000001">
    <property type="protein sequence ID" value="NYE47605.1"/>
    <property type="molecule type" value="Genomic_DNA"/>
</dbReference>
<evidence type="ECO:0000256" key="1">
    <source>
        <dbReference type="ARBA" id="ARBA00001974"/>
    </source>
</evidence>
<evidence type="ECO:0000256" key="8">
    <source>
        <dbReference type="SAM" id="MobiDB-lite"/>
    </source>
</evidence>
<evidence type="ECO:0000256" key="3">
    <source>
        <dbReference type="ARBA" id="ARBA00022630"/>
    </source>
</evidence>
<keyword evidence="4" id="KW-0274">FAD</keyword>
<feature type="region of interest" description="Disordered" evidence="8">
    <location>
        <begin position="1"/>
        <end position="27"/>
    </location>
</feature>
<sequence>MGSGKDASTAPPRSAAPGPRQDAAGGDGTVRHVRVAAIGAGFGGLGLAVRLRQAGITDFTVLERADSVGGTWRDNTYPGCACDVPSHLYSFSFAPNPHWPRSFSGQPHIRAYLEEVTERHGLRPHLEFDSEVLEARWDAAAARWHVRTSRSELTCDVLVSASGALSDPAIPDIPGIDAFPGTVFHSARWDHDTDLTGKRVAVVGTGASAIQIVPSIQPEVERLVLLQRTPAWVMPRADRRITRAEQWMYRNVPLAQRISRSGIYLTRESSVGAFVRFPALLRLASGLARRHLRRAVKDPGLRAKLTPDFTMGCKRILLSNDYYPALARPNVDVVASGLAEVRGSTVVAADGTEHEVDAIVFGTGFQVTDMPIGERVFGAAGRSLAQEWRSGMQALRGTAVAGFPNFFTIVGPNTGLGHTSMIFMIESQLNYVIDALRRLEAPGVAAIEPKPEAQRAWNDDLHRRMGRTVWSTGGCASWYLDANGRNTTLWPGSTMRFRRATRRLKPSEYSPIAPPASPPTAPAAAPEHTIAVEASR</sequence>
<protein>
    <submittedName>
        <fullName evidence="9">Cation diffusion facilitator CzcD-associated flavoprotein CzcO</fullName>
    </submittedName>
</protein>
<keyword evidence="10" id="KW-1185">Reference proteome</keyword>
<evidence type="ECO:0000256" key="4">
    <source>
        <dbReference type="ARBA" id="ARBA00022827"/>
    </source>
</evidence>
<dbReference type="InterPro" id="IPR036188">
    <property type="entry name" value="FAD/NAD-bd_sf"/>
</dbReference>
<evidence type="ECO:0000256" key="6">
    <source>
        <dbReference type="ARBA" id="ARBA00023002"/>
    </source>
</evidence>
<gene>
    <name evidence="9" type="ORF">HDA32_002725</name>
</gene>
<dbReference type="PANTHER" id="PTHR42877:SF4">
    <property type="entry name" value="FAD_NAD(P)-BINDING DOMAIN-CONTAINING PROTEIN-RELATED"/>
    <property type="match status" value="1"/>
</dbReference>
<evidence type="ECO:0000256" key="5">
    <source>
        <dbReference type="ARBA" id="ARBA00022857"/>
    </source>
</evidence>
<dbReference type="InterPro" id="IPR051209">
    <property type="entry name" value="FAD-bind_Monooxygenase_sf"/>
</dbReference>
<evidence type="ECO:0000256" key="7">
    <source>
        <dbReference type="ARBA" id="ARBA00023033"/>
    </source>
</evidence>
<dbReference type="Pfam" id="PF00743">
    <property type="entry name" value="FMO-like"/>
    <property type="match status" value="1"/>
</dbReference>
<organism evidence="9 10">
    <name type="scientific">Spinactinospora alkalitolerans</name>
    <dbReference type="NCBI Taxonomy" id="687207"/>
    <lineage>
        <taxon>Bacteria</taxon>
        <taxon>Bacillati</taxon>
        <taxon>Actinomycetota</taxon>
        <taxon>Actinomycetes</taxon>
        <taxon>Streptosporangiales</taxon>
        <taxon>Nocardiopsidaceae</taxon>
        <taxon>Spinactinospora</taxon>
    </lineage>
</organism>
<keyword evidence="7" id="KW-0503">Monooxygenase</keyword>
<proteinExistence type="inferred from homology"/>